<evidence type="ECO:0000256" key="2">
    <source>
        <dbReference type="ARBA" id="ARBA00022475"/>
    </source>
</evidence>
<evidence type="ECO:0000256" key="4">
    <source>
        <dbReference type="ARBA" id="ARBA00022989"/>
    </source>
</evidence>
<comment type="similarity">
    <text evidence="6">Belongs to the ABC-4 integral membrane protein family.</text>
</comment>
<dbReference type="Pfam" id="PF02687">
    <property type="entry name" value="FtsX"/>
    <property type="match status" value="1"/>
</dbReference>
<feature type="transmembrane region" description="Helical" evidence="7">
    <location>
        <begin position="322"/>
        <end position="355"/>
    </location>
</feature>
<feature type="domain" description="MacB-like periplasmic core" evidence="9">
    <location>
        <begin position="19"/>
        <end position="242"/>
    </location>
</feature>
<evidence type="ECO:0000256" key="5">
    <source>
        <dbReference type="ARBA" id="ARBA00023136"/>
    </source>
</evidence>
<dbReference type="PANTHER" id="PTHR30572:SF4">
    <property type="entry name" value="ABC TRANSPORTER PERMEASE YTRF"/>
    <property type="match status" value="1"/>
</dbReference>
<dbReference type="PANTHER" id="PTHR30572">
    <property type="entry name" value="MEMBRANE COMPONENT OF TRANSPORTER-RELATED"/>
    <property type="match status" value="1"/>
</dbReference>
<name>A0ABV7HNQ8_9GAMM</name>
<organism evidence="10 11">
    <name type="scientific">Gilvimarinus japonicus</name>
    <dbReference type="NCBI Taxonomy" id="1796469"/>
    <lineage>
        <taxon>Bacteria</taxon>
        <taxon>Pseudomonadati</taxon>
        <taxon>Pseudomonadota</taxon>
        <taxon>Gammaproteobacteria</taxon>
        <taxon>Cellvibrionales</taxon>
        <taxon>Cellvibrionaceae</taxon>
        <taxon>Gilvimarinus</taxon>
    </lineage>
</organism>
<evidence type="ECO:0000256" key="3">
    <source>
        <dbReference type="ARBA" id="ARBA00022692"/>
    </source>
</evidence>
<dbReference type="RefSeq" id="WP_382414577.1">
    <property type="nucleotide sequence ID" value="NZ_AP031500.1"/>
</dbReference>
<feature type="domain" description="ABC3 transporter permease C-terminal" evidence="8">
    <location>
        <begin position="283"/>
        <end position="403"/>
    </location>
</feature>
<feature type="transmembrane region" description="Helical" evidence="7">
    <location>
        <begin position="280"/>
        <end position="301"/>
    </location>
</feature>
<keyword evidence="2" id="KW-1003">Cell membrane</keyword>
<dbReference type="EMBL" id="JBHRTL010000004">
    <property type="protein sequence ID" value="MFC3154363.1"/>
    <property type="molecule type" value="Genomic_DNA"/>
</dbReference>
<evidence type="ECO:0000256" key="1">
    <source>
        <dbReference type="ARBA" id="ARBA00004651"/>
    </source>
</evidence>
<evidence type="ECO:0000259" key="8">
    <source>
        <dbReference type="Pfam" id="PF02687"/>
    </source>
</evidence>
<protein>
    <submittedName>
        <fullName evidence="10">ABC transporter permease</fullName>
    </submittedName>
</protein>
<evidence type="ECO:0000313" key="10">
    <source>
        <dbReference type="EMBL" id="MFC3154363.1"/>
    </source>
</evidence>
<evidence type="ECO:0000256" key="7">
    <source>
        <dbReference type="SAM" id="Phobius"/>
    </source>
</evidence>
<accession>A0ABV7HNQ8</accession>
<feature type="transmembrane region" description="Helical" evidence="7">
    <location>
        <begin position="375"/>
        <end position="395"/>
    </location>
</feature>
<reference evidence="11" key="1">
    <citation type="journal article" date="2019" name="Int. J. Syst. Evol. Microbiol.">
        <title>The Global Catalogue of Microorganisms (GCM) 10K type strain sequencing project: providing services to taxonomists for standard genome sequencing and annotation.</title>
        <authorList>
            <consortium name="The Broad Institute Genomics Platform"/>
            <consortium name="The Broad Institute Genome Sequencing Center for Infectious Disease"/>
            <person name="Wu L."/>
            <person name="Ma J."/>
        </authorList>
    </citation>
    <scope>NUCLEOTIDE SEQUENCE [LARGE SCALE GENOMIC DNA]</scope>
    <source>
        <strain evidence="11">KCTC 52141</strain>
    </source>
</reference>
<keyword evidence="4 7" id="KW-1133">Transmembrane helix</keyword>
<dbReference type="Pfam" id="PF12704">
    <property type="entry name" value="MacB_PCD"/>
    <property type="match status" value="1"/>
</dbReference>
<dbReference type="InterPro" id="IPR025857">
    <property type="entry name" value="MacB_PCD"/>
</dbReference>
<comment type="caution">
    <text evidence="10">The sequence shown here is derived from an EMBL/GenBank/DDBJ whole genome shotgun (WGS) entry which is preliminary data.</text>
</comment>
<proteinExistence type="inferred from homology"/>
<sequence>MWDSLQEILFTLRQNKLRTALTAFGVFWGIFMLILLLGAGRGMQNGVMNTFGDESLDSIVIWTGTTSVAYQGRGLGRKIMYTNEDIEAVRRQVEGLRYVTGANSMGQGSVVYHNKQGMFETYGIDDRFFKIRDKVPFRAGRTINVLDELNTRKIAVIGTSVRDRLFGASADPVGEWIKVNNVHLKVVGVFHDRGNNGRDSERVYVPYSTFAKTFGRGNQVHTIWARPDADADGFAVQERIIKLLKQRHGVSPDDRRAIQSFNFAEPAKMVKGLFVAINGFIWFVGLGTLTAGIVGISNIMIITVKERTREIGIRKALGATPFSIVSTLLMESVLVTSIAGYCGLVLGVGLVELMAYGLKVSGAELEFFRRPEVNFQAAVTAVVLLIVVGALAGLIPAMRAARIMPVEAMKAE</sequence>
<keyword evidence="5 7" id="KW-0472">Membrane</keyword>
<dbReference type="InterPro" id="IPR050250">
    <property type="entry name" value="Macrolide_Exporter_MacB"/>
</dbReference>
<evidence type="ECO:0000259" key="9">
    <source>
        <dbReference type="Pfam" id="PF12704"/>
    </source>
</evidence>
<comment type="subcellular location">
    <subcellularLocation>
        <location evidence="1">Cell membrane</location>
        <topology evidence="1">Multi-pass membrane protein</topology>
    </subcellularLocation>
</comment>
<gene>
    <name evidence="10" type="ORF">ACFOEB_04040</name>
</gene>
<feature type="transmembrane region" description="Helical" evidence="7">
    <location>
        <begin position="20"/>
        <end position="40"/>
    </location>
</feature>
<evidence type="ECO:0000313" key="11">
    <source>
        <dbReference type="Proteomes" id="UP001595548"/>
    </source>
</evidence>
<keyword evidence="11" id="KW-1185">Reference proteome</keyword>
<evidence type="ECO:0000256" key="6">
    <source>
        <dbReference type="ARBA" id="ARBA00038076"/>
    </source>
</evidence>
<dbReference type="Proteomes" id="UP001595548">
    <property type="component" value="Unassembled WGS sequence"/>
</dbReference>
<dbReference type="InterPro" id="IPR003838">
    <property type="entry name" value="ABC3_permease_C"/>
</dbReference>
<keyword evidence="3 7" id="KW-0812">Transmembrane</keyword>